<evidence type="ECO:0000313" key="1">
    <source>
        <dbReference type="EMBL" id="ADY01263.1"/>
    </source>
</evidence>
<gene>
    <name evidence="1" type="ordered locus">VMUT_1056</name>
</gene>
<evidence type="ECO:0008006" key="3">
    <source>
        <dbReference type="Google" id="ProtNLM"/>
    </source>
</evidence>
<evidence type="ECO:0000313" key="2">
    <source>
        <dbReference type="Proteomes" id="UP000007485"/>
    </source>
</evidence>
<dbReference type="InterPro" id="IPR006626">
    <property type="entry name" value="PbH1"/>
</dbReference>
<protein>
    <recommendedName>
        <fullName evidence="3">Right handed beta helix domain-containing protein</fullName>
    </recommendedName>
</protein>
<dbReference type="Proteomes" id="UP000007485">
    <property type="component" value="Chromosome"/>
</dbReference>
<name>F0QXV0_VULM7</name>
<dbReference type="AlphaFoldDB" id="F0QXV0"/>
<sequence length="709" mass="75960">MVPMVNIERRKLLESLFMAGSVTALLGALPEIVRAYSPSNIIIDPRSIGNMQTIPSKCDVHVQPPKSPTGQSQPMVVAADGTVIVDSSGTIVNSLGCWSTYTNYAKSSYSSFTCPGGQTLTSGIQEAINYIINTKGSAGGVVCIAPGTYYVTSIYSTAISNSVGLVLEGLGNIAFVGSGMDKTIIQFQRVQYLPYFFDLYNASNITVRDLTLLAYDTNNNPGQGMFLANTDGLLIENVHYKGNAILNTGQYPWASCPSTGCSGGLTNTFNFGKPNTNIVLRGSILELSHAQFNLRFTQNVLIEDNIFRYSVGDHLIISYNNIPQEQWIPVTNVVIRNNKLLWAGDTAIDFISLHGGHVIEGNYIETAGNAILLFSQVETDLVINNVIKQVTGAENGITTGFEATANPGALIMNNRLYNSPAIIGRYIINNYCENCGGIYTYPGTGEDWFIFGNTLKNTPFGIRCGGLYTVNGCTGVVANNRLYMYGPAGPMSSSIFDFRGPIHDTLIANNYIEGPPLSTSLPGGLGCSGYYMPYGINLGIHSASVNNVITGNTILNAKCAYPLEGKVDPCMCGFSGMSSACGTAWLPIVVASPNNYIFGNTAYATGGQYNYGNLYPIPPGILKLLLTPGTPVQNPYPFDTELDIPISATSTPANVQVYIGPSQSQLTLAIQRQYSSTGIDTISIKLPAGWWIQVNTTNTAIGTPVVVGL</sequence>
<dbReference type="Gene3D" id="2.160.20.10">
    <property type="entry name" value="Single-stranded right-handed beta-helix, Pectin lyase-like"/>
    <property type="match status" value="1"/>
</dbReference>
<dbReference type="SUPFAM" id="SSF51126">
    <property type="entry name" value="Pectin lyase-like"/>
    <property type="match status" value="2"/>
</dbReference>
<dbReference type="SMART" id="SM00710">
    <property type="entry name" value="PbH1"/>
    <property type="match status" value="7"/>
</dbReference>
<dbReference type="InterPro" id="IPR012334">
    <property type="entry name" value="Pectin_lyas_fold"/>
</dbReference>
<dbReference type="EMBL" id="CP002529">
    <property type="protein sequence ID" value="ADY01263.1"/>
    <property type="molecule type" value="Genomic_DNA"/>
</dbReference>
<keyword evidence="2" id="KW-1185">Reference proteome</keyword>
<dbReference type="eggNOG" id="arCOG14040">
    <property type="taxonomic scope" value="Archaea"/>
</dbReference>
<accession>F0QXV0</accession>
<organism evidence="1 2">
    <name type="scientific">Vulcanisaeta moutnovskia (strain 768-28)</name>
    <dbReference type="NCBI Taxonomy" id="985053"/>
    <lineage>
        <taxon>Archaea</taxon>
        <taxon>Thermoproteota</taxon>
        <taxon>Thermoprotei</taxon>
        <taxon>Thermoproteales</taxon>
        <taxon>Thermoproteaceae</taxon>
        <taxon>Vulcanisaeta</taxon>
    </lineage>
</organism>
<proteinExistence type="predicted"/>
<dbReference type="KEGG" id="vmo:VMUT_1056"/>
<dbReference type="HOGENOM" id="CLU_389159_0_0_2"/>
<reference evidence="1 2" key="1">
    <citation type="journal article" date="2011" name="J. Bacteriol.">
        <title>Complete genome sequence of 'Vulcanisaeta moutnovskia' strain 768-28, a novel member of the hyperthermophilic crenarchaeal genus vulcanisaeta.</title>
        <authorList>
            <person name="Gumerov V.M."/>
            <person name="Mardanov A.V."/>
            <person name="Beletsky A.V."/>
            <person name="Prokofeva M.I."/>
            <person name="Bonch-Osmolovskaya E.A."/>
            <person name="Ravin N.V."/>
            <person name="Skryabin K.G."/>
        </authorList>
    </citation>
    <scope>NUCLEOTIDE SEQUENCE [LARGE SCALE GENOMIC DNA]</scope>
    <source>
        <strain evidence="1 2">768-28</strain>
    </source>
</reference>
<dbReference type="InterPro" id="IPR011050">
    <property type="entry name" value="Pectin_lyase_fold/virulence"/>
</dbReference>
<dbReference type="STRING" id="985053.VMUT_1056"/>